<dbReference type="Pfam" id="PF03476">
    <property type="entry name" value="MOSC_N"/>
    <property type="match status" value="1"/>
</dbReference>
<feature type="region of interest" description="Disordered" evidence="1">
    <location>
        <begin position="31"/>
        <end position="89"/>
    </location>
</feature>
<feature type="non-terminal residue" evidence="4">
    <location>
        <position position="416"/>
    </location>
</feature>
<evidence type="ECO:0000256" key="2">
    <source>
        <dbReference type="SAM" id="Phobius"/>
    </source>
</evidence>
<dbReference type="PANTHER" id="PTHR14237:SF19">
    <property type="entry name" value="MITOCHONDRIAL AMIDOXIME REDUCING COMPONENT 1"/>
    <property type="match status" value="1"/>
</dbReference>
<dbReference type="Proteomes" id="UP000655588">
    <property type="component" value="Unassembled WGS sequence"/>
</dbReference>
<feature type="domain" description="MOSC" evidence="3">
    <location>
        <begin position="242"/>
        <end position="397"/>
    </location>
</feature>
<evidence type="ECO:0000259" key="3">
    <source>
        <dbReference type="PROSITE" id="PS51340"/>
    </source>
</evidence>
<evidence type="ECO:0000313" key="5">
    <source>
        <dbReference type="Proteomes" id="UP000655588"/>
    </source>
</evidence>
<dbReference type="SUPFAM" id="SSF50800">
    <property type="entry name" value="PK beta-barrel domain-like"/>
    <property type="match status" value="1"/>
</dbReference>
<dbReference type="PROSITE" id="PS51340">
    <property type="entry name" value="MOSC"/>
    <property type="match status" value="1"/>
</dbReference>
<accession>A0A833RX08</accession>
<dbReference type="PANTHER" id="PTHR14237">
    <property type="entry name" value="MOLYBDOPTERIN COFACTOR SULFURASE MOSC"/>
    <property type="match status" value="1"/>
</dbReference>
<evidence type="ECO:0000313" key="4">
    <source>
        <dbReference type="EMBL" id="KAF3424996.1"/>
    </source>
</evidence>
<gene>
    <name evidence="4" type="ORF">E2986_08704</name>
</gene>
<sequence length="416" mass="47522">LYRVDWRSTIAITCSCAAILVVAVWTVRTTSHEKRKPSSKNETTSRNKPDVNSEVKSNAEGTEEENEEGTRESEKSNEERACDDTINELPDPNWEKVGEIQELYMYPLKSGRGRSLRECDFTNWGISCGDPGKFKLRDRMFLVYNEETGRFQTGRQYPTLILVSLSAVDETKVKLEAVGMPSVIFQVPRNPENASEAVQCTMWWGEPVKCIDCGTESAEWLSRFLTGTTSGLRLGYTMMDKRNVFVEPWKKFTKVYQTLRNEDTGLFSDLASYMLMTTRSMEQLNEKLERPVPALQFRPNILVSTQQPFEEDQWEWIKIGERVVIRNVKPCTRCKLVGLNPENGVMDKEEPLKTLKSFRQQADPERISLEGKAPMMGIYCGLYVPGSVKIGDEVFVHRSSGSPVELNHREEEAKPR</sequence>
<keyword evidence="2" id="KW-0472">Membrane</keyword>
<name>A0A833RX08_9HYME</name>
<dbReference type="GO" id="GO:0030170">
    <property type="term" value="F:pyridoxal phosphate binding"/>
    <property type="evidence" value="ECO:0007669"/>
    <property type="project" value="InterPro"/>
</dbReference>
<dbReference type="InterPro" id="IPR005302">
    <property type="entry name" value="MoCF_Sase_C"/>
</dbReference>
<evidence type="ECO:0000256" key="1">
    <source>
        <dbReference type="SAM" id="MobiDB-lite"/>
    </source>
</evidence>
<reference evidence="4" key="1">
    <citation type="submission" date="2019-11" db="EMBL/GenBank/DDBJ databases">
        <title>The nuclear and mitochondrial genomes of Frieseomelitta varia - a highly eusocial stingless bee (Meliponini) with a permanently sterile worker caste.</title>
        <authorList>
            <person name="Freitas F.C.P."/>
            <person name="Lourenco A.P."/>
            <person name="Nunes F.M.F."/>
            <person name="Paschoal A.R."/>
            <person name="Abreu F.C.P."/>
            <person name="Barbin F.O."/>
            <person name="Bataglia L."/>
            <person name="Cardoso-Junior C.A.M."/>
            <person name="Cervoni M.S."/>
            <person name="Silva S.R."/>
            <person name="Dalarmi F."/>
            <person name="Del Lama M.A."/>
            <person name="Depintor T.S."/>
            <person name="Ferreira K.M."/>
            <person name="Goria P.S."/>
            <person name="Jaskot M.C."/>
            <person name="Lago D.C."/>
            <person name="Luna-Lucena D."/>
            <person name="Moda L.M."/>
            <person name="Nascimento L."/>
            <person name="Pedrino M."/>
            <person name="Rabico F.O."/>
            <person name="Sanches F.C."/>
            <person name="Santos D.E."/>
            <person name="Santos C.G."/>
            <person name="Vieira J."/>
            <person name="Lopes T.F."/>
            <person name="Barchuk A.R."/>
            <person name="Hartfelder K."/>
            <person name="Simoes Z.L.P."/>
            <person name="Bitondi M.M.G."/>
            <person name="Pinheiro D.G."/>
        </authorList>
    </citation>
    <scope>NUCLEOTIDE SEQUENCE</scope>
    <source>
        <strain evidence="4">USP_RPSP 00005682</strain>
        <tissue evidence="4">Whole individual</tissue>
    </source>
</reference>
<organism evidence="4 5">
    <name type="scientific">Frieseomelitta varia</name>
    <dbReference type="NCBI Taxonomy" id="561572"/>
    <lineage>
        <taxon>Eukaryota</taxon>
        <taxon>Metazoa</taxon>
        <taxon>Ecdysozoa</taxon>
        <taxon>Arthropoda</taxon>
        <taxon>Hexapoda</taxon>
        <taxon>Insecta</taxon>
        <taxon>Pterygota</taxon>
        <taxon>Neoptera</taxon>
        <taxon>Endopterygota</taxon>
        <taxon>Hymenoptera</taxon>
        <taxon>Apocrita</taxon>
        <taxon>Aculeata</taxon>
        <taxon>Apoidea</taxon>
        <taxon>Anthophila</taxon>
        <taxon>Apidae</taxon>
        <taxon>Frieseomelitta</taxon>
    </lineage>
</organism>
<dbReference type="GO" id="GO:0003824">
    <property type="term" value="F:catalytic activity"/>
    <property type="evidence" value="ECO:0007669"/>
    <property type="project" value="InterPro"/>
</dbReference>
<proteinExistence type="predicted"/>
<comment type="caution">
    <text evidence="4">The sequence shown here is derived from an EMBL/GenBank/DDBJ whole genome shotgun (WGS) entry which is preliminary data.</text>
</comment>
<keyword evidence="2" id="KW-1133">Transmembrane helix</keyword>
<keyword evidence="5" id="KW-1185">Reference proteome</keyword>
<dbReference type="InterPro" id="IPR005303">
    <property type="entry name" value="MOCOS_middle"/>
</dbReference>
<dbReference type="EMBL" id="WNWW01000428">
    <property type="protein sequence ID" value="KAF3424996.1"/>
    <property type="molecule type" value="Genomic_DNA"/>
</dbReference>
<feature type="transmembrane region" description="Helical" evidence="2">
    <location>
        <begin position="6"/>
        <end position="27"/>
    </location>
</feature>
<dbReference type="AlphaFoldDB" id="A0A833RX08"/>
<dbReference type="GO" id="GO:0030151">
    <property type="term" value="F:molybdenum ion binding"/>
    <property type="evidence" value="ECO:0007669"/>
    <property type="project" value="InterPro"/>
</dbReference>
<dbReference type="SUPFAM" id="SSF141673">
    <property type="entry name" value="MOSC N-terminal domain-like"/>
    <property type="match status" value="1"/>
</dbReference>
<protein>
    <recommendedName>
        <fullName evidence="3">MOSC domain-containing protein</fullName>
    </recommendedName>
</protein>
<dbReference type="Pfam" id="PF03473">
    <property type="entry name" value="MOSC"/>
    <property type="match status" value="1"/>
</dbReference>
<dbReference type="InterPro" id="IPR011037">
    <property type="entry name" value="Pyrv_Knase-like_insert_dom_sf"/>
</dbReference>
<feature type="compositionally biased region" description="Basic and acidic residues" evidence="1">
    <location>
        <begin position="68"/>
        <end position="83"/>
    </location>
</feature>
<feature type="compositionally biased region" description="Basic and acidic residues" evidence="1">
    <location>
        <begin position="43"/>
        <end position="53"/>
    </location>
</feature>
<keyword evidence="2" id="KW-0812">Transmembrane</keyword>